<dbReference type="Proteomes" id="UP000838756">
    <property type="component" value="Unassembled WGS sequence"/>
</dbReference>
<comment type="caution">
    <text evidence="5">The sequence shown here is derived from an EMBL/GenBank/DDBJ whole genome shotgun (WGS) entry which is preliminary data.</text>
</comment>
<dbReference type="OrthoDB" id="167578at2759"/>
<evidence type="ECO:0000313" key="6">
    <source>
        <dbReference type="Proteomes" id="UP000838756"/>
    </source>
</evidence>
<protein>
    <submittedName>
        <fullName evidence="5">Jg8373 protein</fullName>
    </submittedName>
</protein>
<dbReference type="AlphaFoldDB" id="A0A8S4SNS4"/>
<gene>
    <name evidence="5" type="primary">jg8373</name>
    <name evidence="5" type="ORF">PAEG_LOCUS26391</name>
</gene>
<name>A0A8S4SNS4_9NEOP</name>
<dbReference type="GO" id="GO:0008270">
    <property type="term" value="F:zinc ion binding"/>
    <property type="evidence" value="ECO:0007669"/>
    <property type="project" value="UniProtKB-KW"/>
</dbReference>
<evidence type="ECO:0000313" key="5">
    <source>
        <dbReference type="EMBL" id="CAH2267910.1"/>
    </source>
</evidence>
<evidence type="ECO:0000256" key="3">
    <source>
        <dbReference type="ARBA" id="ARBA00022833"/>
    </source>
</evidence>
<keyword evidence="3" id="KW-0862">Zinc</keyword>
<evidence type="ECO:0000256" key="1">
    <source>
        <dbReference type="ARBA" id="ARBA00022723"/>
    </source>
</evidence>
<feature type="domain" description="FLYWCH-type" evidence="4">
    <location>
        <begin position="31"/>
        <end position="92"/>
    </location>
</feature>
<evidence type="ECO:0000259" key="4">
    <source>
        <dbReference type="Pfam" id="PF04500"/>
    </source>
</evidence>
<evidence type="ECO:0000256" key="2">
    <source>
        <dbReference type="ARBA" id="ARBA00022771"/>
    </source>
</evidence>
<dbReference type="EMBL" id="CAKXAJ010026408">
    <property type="protein sequence ID" value="CAH2267910.1"/>
    <property type="molecule type" value="Genomic_DNA"/>
</dbReference>
<keyword evidence="6" id="KW-1185">Reference proteome</keyword>
<accession>A0A8S4SNS4</accession>
<proteinExistence type="predicted"/>
<dbReference type="InterPro" id="IPR007588">
    <property type="entry name" value="Znf_FLYWCH"/>
</dbReference>
<keyword evidence="1" id="KW-0479">Metal-binding</keyword>
<keyword evidence="2" id="KW-0863">Zinc-finger</keyword>
<dbReference type="Pfam" id="PF04500">
    <property type="entry name" value="FLYWCH"/>
    <property type="match status" value="1"/>
</dbReference>
<organism evidence="5 6">
    <name type="scientific">Pararge aegeria aegeria</name>
    <dbReference type="NCBI Taxonomy" id="348720"/>
    <lineage>
        <taxon>Eukaryota</taxon>
        <taxon>Metazoa</taxon>
        <taxon>Ecdysozoa</taxon>
        <taxon>Arthropoda</taxon>
        <taxon>Hexapoda</taxon>
        <taxon>Insecta</taxon>
        <taxon>Pterygota</taxon>
        <taxon>Neoptera</taxon>
        <taxon>Endopterygota</taxon>
        <taxon>Lepidoptera</taxon>
        <taxon>Glossata</taxon>
        <taxon>Ditrysia</taxon>
        <taxon>Papilionoidea</taxon>
        <taxon>Nymphalidae</taxon>
        <taxon>Satyrinae</taxon>
        <taxon>Satyrini</taxon>
        <taxon>Parargina</taxon>
        <taxon>Pararge</taxon>
    </lineage>
</organism>
<sequence length="92" mass="10751">MVSKLSPIERSTWHAMSTSCPVSVNLRRITFERNRNGNTVLMCDGWTFRMNRRRDSNVTAKQRWRCSRFGYCKAAIHTIGDVVIKTNLKHNH</sequence>
<dbReference type="Gene3D" id="2.20.25.240">
    <property type="match status" value="1"/>
</dbReference>
<reference evidence="5" key="1">
    <citation type="submission" date="2022-03" db="EMBL/GenBank/DDBJ databases">
        <authorList>
            <person name="Lindestad O."/>
        </authorList>
    </citation>
    <scope>NUCLEOTIDE SEQUENCE</scope>
</reference>